<dbReference type="GeneID" id="77924771"/>
<dbReference type="Proteomes" id="UP000319596">
    <property type="component" value="Segment"/>
</dbReference>
<evidence type="ECO:0000313" key="1">
    <source>
        <dbReference type="EMBL" id="QDK02727.1"/>
    </source>
</evidence>
<keyword evidence="2" id="KW-1185">Reference proteome</keyword>
<dbReference type="RefSeq" id="YP_010649225.1">
    <property type="nucleotide sequence ID" value="NC_070764.1"/>
</dbReference>
<sequence length="70" mass="8313">MSTTTTRTQYLTCDRCDKKSESYNPMHTTPSGWRKVTPNVGLSGIKDVCPRCFAEFNTWWNDRKKRFYNR</sequence>
<name>A0A514U1B6_9CAUD</name>
<proteinExistence type="predicted"/>
<reference evidence="1 2" key="1">
    <citation type="submission" date="2019-06" db="EMBL/GenBank/DDBJ databases">
        <authorList>
            <person name="Burns M.A."/>
            <person name="Hill G.C."/>
            <person name="Wesley B.E."/>
            <person name="Womack T.V."/>
            <person name="Krukonis G.P."/>
            <person name="Delesalle V.A."/>
            <person name="Garlena R.A."/>
            <person name="Russell D.A."/>
            <person name="Pope W.H."/>
            <person name="Jacobs-Sera D."/>
            <person name="Hatfull G.F."/>
        </authorList>
    </citation>
    <scope>NUCLEOTIDE SEQUENCE [LARGE SCALE GENOMIC DNA]</scope>
</reference>
<gene>
    <name evidence="1" type="primary">211</name>
    <name evidence="1" type="ORF">SEA_PHENDRIX_211</name>
</gene>
<evidence type="ECO:0000313" key="2">
    <source>
        <dbReference type="Proteomes" id="UP000319596"/>
    </source>
</evidence>
<protein>
    <submittedName>
        <fullName evidence="1">Uncharacterized protein</fullName>
    </submittedName>
</protein>
<dbReference type="EMBL" id="MN096369">
    <property type="protein sequence ID" value="QDK02727.1"/>
    <property type="molecule type" value="Genomic_DNA"/>
</dbReference>
<organism evidence="1 2">
    <name type="scientific">Gordonia phage Phendrix</name>
    <dbReference type="NCBI Taxonomy" id="2593335"/>
    <lineage>
        <taxon>Viruses</taxon>
        <taxon>Duplodnaviria</taxon>
        <taxon>Heunggongvirae</taxon>
        <taxon>Uroviricota</taxon>
        <taxon>Caudoviricetes</taxon>
        <taxon>Godonkavirus</taxon>
        <taxon>Godonkavirus phendrix</taxon>
    </lineage>
</organism>
<accession>A0A514U1B6</accession>
<dbReference type="KEGG" id="vg:77924771"/>